<dbReference type="AlphaFoldDB" id="A0A6M2DCR5"/>
<dbReference type="VEuPathDB" id="VectorBase:LOC119172500"/>
<organism evidence="2">
    <name type="scientific">Rhipicephalus microplus</name>
    <name type="common">Cattle tick</name>
    <name type="synonym">Boophilus microplus</name>
    <dbReference type="NCBI Taxonomy" id="6941"/>
    <lineage>
        <taxon>Eukaryota</taxon>
        <taxon>Metazoa</taxon>
        <taxon>Ecdysozoa</taxon>
        <taxon>Arthropoda</taxon>
        <taxon>Chelicerata</taxon>
        <taxon>Arachnida</taxon>
        <taxon>Acari</taxon>
        <taxon>Parasitiformes</taxon>
        <taxon>Ixodida</taxon>
        <taxon>Ixodoidea</taxon>
        <taxon>Ixodidae</taxon>
        <taxon>Rhipicephalinae</taxon>
        <taxon>Rhipicephalus</taxon>
        <taxon>Boophilus</taxon>
    </lineage>
</organism>
<dbReference type="OrthoDB" id="10056271at2759"/>
<protein>
    <submittedName>
        <fullName evidence="2">Putative secreted protein synganglion overexpressed</fullName>
    </submittedName>
</protein>
<proteinExistence type="predicted"/>
<evidence type="ECO:0000313" key="2">
    <source>
        <dbReference type="EMBL" id="NOV42747.1"/>
    </source>
</evidence>
<name>A0A6M2DCR5_RHIMP</name>
<reference evidence="2" key="1">
    <citation type="submission" date="2019-09" db="EMBL/GenBank/DDBJ databases">
        <title>Organ-specific transcriptomic study of the physiology of the cattle tick, Rhipicephalus microplus.</title>
        <authorList>
            <person name="Tirloni L."/>
            <person name="Braz G."/>
            <person name="Gandara A.C.P."/>
            <person name="Sabadin G.A."/>
            <person name="da Silva R.M."/>
            <person name="Guizzo M.G."/>
            <person name="Machado J.A."/>
            <person name="Costa E.P."/>
            <person name="Gomes H.F."/>
            <person name="Moraes J."/>
            <person name="Mota M.B.S."/>
            <person name="Mesquita R.D."/>
            <person name="Alvarenga P.H."/>
            <person name="Alves F."/>
            <person name="Seixas A."/>
            <person name="da Fonseca R.N."/>
            <person name="Fogaca A."/>
            <person name="Logullo C."/>
            <person name="Tanaka A."/>
            <person name="Daffre S."/>
            <person name="Termignoni C."/>
            <person name="Vaz I.S.Jr."/>
            <person name="Oliveira P.L."/>
            <person name="Ribeiro J.M."/>
        </authorList>
    </citation>
    <scope>NUCLEOTIDE SEQUENCE</scope>
    <source>
        <strain evidence="2">Porto Alegre</strain>
    </source>
</reference>
<evidence type="ECO:0000256" key="1">
    <source>
        <dbReference type="SAM" id="SignalP"/>
    </source>
</evidence>
<feature type="signal peptide" evidence="1">
    <location>
        <begin position="1"/>
        <end position="32"/>
    </location>
</feature>
<keyword evidence="1" id="KW-0732">Signal</keyword>
<accession>A0A6M2DCR5</accession>
<sequence length="110" mass="12177">MSLKLLCSLWRMPSKWLIFCLVISSLSVFSQGETQPSLVINPMGENKTEPAGTGFVLFCTKGAGEADFTDYKWTNAALPRFRRCASENEGIICTKEWPYVQGSTVTLSST</sequence>
<dbReference type="EMBL" id="GHWJ01010010">
    <property type="protein sequence ID" value="NOV42747.1"/>
    <property type="molecule type" value="Transcribed_RNA"/>
</dbReference>
<feature type="chain" id="PRO_5027047398" evidence="1">
    <location>
        <begin position="33"/>
        <end position="110"/>
    </location>
</feature>